<evidence type="ECO:0000313" key="1">
    <source>
        <dbReference type="EMBL" id="KAK5774834.1"/>
    </source>
</evidence>
<reference evidence="1 2" key="1">
    <citation type="submission" date="2023-03" db="EMBL/GenBank/DDBJ databases">
        <title>WGS of Gossypium arboreum.</title>
        <authorList>
            <person name="Yu D."/>
        </authorList>
    </citation>
    <scope>NUCLEOTIDE SEQUENCE [LARGE SCALE GENOMIC DNA]</scope>
    <source>
        <tissue evidence="1">Leaf</tissue>
    </source>
</reference>
<name>A0ABR0MLH1_GOSAR</name>
<protein>
    <submittedName>
        <fullName evidence="1">Uncharacterized protein</fullName>
    </submittedName>
</protein>
<proteinExistence type="predicted"/>
<organism evidence="1 2">
    <name type="scientific">Gossypium arboreum</name>
    <name type="common">Tree cotton</name>
    <name type="synonym">Gossypium nanking</name>
    <dbReference type="NCBI Taxonomy" id="29729"/>
    <lineage>
        <taxon>Eukaryota</taxon>
        <taxon>Viridiplantae</taxon>
        <taxon>Streptophyta</taxon>
        <taxon>Embryophyta</taxon>
        <taxon>Tracheophyta</taxon>
        <taxon>Spermatophyta</taxon>
        <taxon>Magnoliopsida</taxon>
        <taxon>eudicotyledons</taxon>
        <taxon>Gunneridae</taxon>
        <taxon>Pentapetalae</taxon>
        <taxon>rosids</taxon>
        <taxon>malvids</taxon>
        <taxon>Malvales</taxon>
        <taxon>Malvaceae</taxon>
        <taxon>Malvoideae</taxon>
        <taxon>Gossypium</taxon>
    </lineage>
</organism>
<keyword evidence="2" id="KW-1185">Reference proteome</keyword>
<comment type="caution">
    <text evidence="1">The sequence shown here is derived from an EMBL/GenBank/DDBJ whole genome shotgun (WGS) entry which is preliminary data.</text>
</comment>
<gene>
    <name evidence="1" type="ORF">PVK06_042696</name>
</gene>
<dbReference type="Proteomes" id="UP001358586">
    <property type="component" value="Chromosome 12"/>
</dbReference>
<evidence type="ECO:0000313" key="2">
    <source>
        <dbReference type="Proteomes" id="UP001358586"/>
    </source>
</evidence>
<sequence>MSNSNPFVKTQCASSDITNLVGDSLIPSRSYTVWGKRLTSWIYPPQPAFTLFSMCPSFGNASATWNTRSPHCICGRYQHNDLETCSDSG</sequence>
<dbReference type="EMBL" id="JARKNE010000012">
    <property type="protein sequence ID" value="KAK5774834.1"/>
    <property type="molecule type" value="Genomic_DNA"/>
</dbReference>
<accession>A0ABR0MLH1</accession>